<dbReference type="Proteomes" id="UP001629113">
    <property type="component" value="Unassembled WGS sequence"/>
</dbReference>
<dbReference type="CDD" id="cd00610">
    <property type="entry name" value="OAT_like"/>
    <property type="match status" value="1"/>
</dbReference>
<gene>
    <name evidence="4" type="ORF">PVAG01_01856</name>
</gene>
<dbReference type="NCBIfam" id="NF005685">
    <property type="entry name" value="PRK07483.1"/>
    <property type="match status" value="1"/>
</dbReference>
<evidence type="ECO:0000256" key="2">
    <source>
        <dbReference type="ARBA" id="ARBA00022898"/>
    </source>
</evidence>
<dbReference type="InterPro" id="IPR015422">
    <property type="entry name" value="PyrdxlP-dep_Trfase_small"/>
</dbReference>
<sequence length="483" mass="52226">MAPSATTEEVVVTPTAALVKTSNGNLAATPSGQPKTRHLFDRHLNKDYPVVERGQGNYLYLEDGRVIFDSTGGAAVSCLGHNFEPVIDAMCAFLKSSGIPYIASPFFSHKVVDEACQEIIRGTDGKLCRVYLTGSGSEAMEATIKLARQYFYEDDKNTTRVNFIARDGSYHGNTLGALSVSGHKGRRAPYLPFLNPNVHHVSACNAYRQKEPGQSDASFVAQKVAELEAMFEELGPDTVIGFIMEPVVGAALGCVPAVPGYMTAMRDVCHRHGALFILDEVMCGMGRTGNLHAWQAEDAVPDIQTVGKGLGAGHQAAAAVLISEKVVDRLRKGTGQFIHGQTYQGMPIQAAAVLAVQSTVREQRLVENVRVQGLYLEERLKSLLNDHPNVGDIRGRGLFWGLEFVKDKVSKTPFDPALGIAQRVHNVAISEPHNLMVYPATGSAGGIMGDHVIISPSYFVTREDIEHIANGVAAAVRQAFKEL</sequence>
<dbReference type="EMBL" id="JBFCZG010000001">
    <property type="protein sequence ID" value="KAL3428347.1"/>
    <property type="molecule type" value="Genomic_DNA"/>
</dbReference>
<proteinExistence type="inferred from homology"/>
<accession>A0ABR4PYX2</accession>
<comment type="caution">
    <text evidence="4">The sequence shown here is derived from an EMBL/GenBank/DDBJ whole genome shotgun (WGS) entry which is preliminary data.</text>
</comment>
<dbReference type="GO" id="GO:0008483">
    <property type="term" value="F:transaminase activity"/>
    <property type="evidence" value="ECO:0007669"/>
    <property type="project" value="UniProtKB-KW"/>
</dbReference>
<protein>
    <submittedName>
        <fullName evidence="4">Aminotransferase class-III</fullName>
    </submittedName>
</protein>
<keyword evidence="4" id="KW-0808">Transferase</keyword>
<dbReference type="Gene3D" id="3.40.640.10">
    <property type="entry name" value="Type I PLP-dependent aspartate aminotransferase-like (Major domain)"/>
    <property type="match status" value="1"/>
</dbReference>
<organism evidence="4 5">
    <name type="scientific">Phlyctema vagabunda</name>
    <dbReference type="NCBI Taxonomy" id="108571"/>
    <lineage>
        <taxon>Eukaryota</taxon>
        <taxon>Fungi</taxon>
        <taxon>Dikarya</taxon>
        <taxon>Ascomycota</taxon>
        <taxon>Pezizomycotina</taxon>
        <taxon>Leotiomycetes</taxon>
        <taxon>Helotiales</taxon>
        <taxon>Dermateaceae</taxon>
        <taxon>Phlyctema</taxon>
    </lineage>
</organism>
<dbReference type="PANTHER" id="PTHR43094:SF1">
    <property type="entry name" value="AMINOTRANSFERASE CLASS-III"/>
    <property type="match status" value="1"/>
</dbReference>
<dbReference type="SUPFAM" id="SSF53383">
    <property type="entry name" value="PLP-dependent transferases"/>
    <property type="match status" value="1"/>
</dbReference>
<dbReference type="Gene3D" id="3.90.1150.10">
    <property type="entry name" value="Aspartate Aminotransferase, domain 1"/>
    <property type="match status" value="1"/>
</dbReference>
<dbReference type="PANTHER" id="PTHR43094">
    <property type="entry name" value="AMINOTRANSFERASE"/>
    <property type="match status" value="1"/>
</dbReference>
<evidence type="ECO:0000256" key="3">
    <source>
        <dbReference type="RuleBase" id="RU003560"/>
    </source>
</evidence>
<keyword evidence="2 3" id="KW-0663">Pyridoxal phosphate</keyword>
<evidence type="ECO:0000256" key="1">
    <source>
        <dbReference type="ARBA" id="ARBA00008954"/>
    </source>
</evidence>
<comment type="similarity">
    <text evidence="1 3">Belongs to the class-III pyridoxal-phosphate-dependent aminotransferase family.</text>
</comment>
<dbReference type="InterPro" id="IPR005814">
    <property type="entry name" value="Aminotrans_3"/>
</dbReference>
<keyword evidence="4" id="KW-0032">Aminotransferase</keyword>
<dbReference type="InterPro" id="IPR015421">
    <property type="entry name" value="PyrdxlP-dep_Trfase_major"/>
</dbReference>
<name>A0ABR4PYX2_9HELO</name>
<keyword evidence="5" id="KW-1185">Reference proteome</keyword>
<evidence type="ECO:0000313" key="5">
    <source>
        <dbReference type="Proteomes" id="UP001629113"/>
    </source>
</evidence>
<reference evidence="4 5" key="1">
    <citation type="submission" date="2024-06" db="EMBL/GenBank/DDBJ databases">
        <title>Complete genome of Phlyctema vagabunda strain 19-DSS-EL-015.</title>
        <authorList>
            <person name="Fiorenzani C."/>
        </authorList>
    </citation>
    <scope>NUCLEOTIDE SEQUENCE [LARGE SCALE GENOMIC DNA]</scope>
    <source>
        <strain evidence="4 5">19-DSS-EL-015</strain>
    </source>
</reference>
<dbReference type="Pfam" id="PF00202">
    <property type="entry name" value="Aminotran_3"/>
    <property type="match status" value="1"/>
</dbReference>
<dbReference type="InterPro" id="IPR015424">
    <property type="entry name" value="PyrdxlP-dep_Trfase"/>
</dbReference>
<evidence type="ECO:0000313" key="4">
    <source>
        <dbReference type="EMBL" id="KAL3428347.1"/>
    </source>
</evidence>